<reference evidence="3 4" key="1">
    <citation type="submission" date="2021-04" db="EMBL/GenBank/DDBJ databases">
        <title>The genome sequence of type strain Ideonella paludis KCTC 32238.</title>
        <authorList>
            <person name="Liu Y."/>
        </authorList>
    </citation>
    <scope>NUCLEOTIDE SEQUENCE [LARGE SCALE GENOMIC DNA]</scope>
    <source>
        <strain evidence="3 4">KCTC 32238</strain>
    </source>
</reference>
<evidence type="ECO:0000313" key="4">
    <source>
        <dbReference type="Proteomes" id="UP000672097"/>
    </source>
</evidence>
<organism evidence="3 4">
    <name type="scientific">Ideonella paludis</name>
    <dbReference type="NCBI Taxonomy" id="1233411"/>
    <lineage>
        <taxon>Bacteria</taxon>
        <taxon>Pseudomonadati</taxon>
        <taxon>Pseudomonadota</taxon>
        <taxon>Betaproteobacteria</taxon>
        <taxon>Burkholderiales</taxon>
        <taxon>Sphaerotilaceae</taxon>
        <taxon>Ideonella</taxon>
    </lineage>
</organism>
<feature type="chain" id="PRO_5047290811" evidence="1">
    <location>
        <begin position="28"/>
        <end position="399"/>
    </location>
</feature>
<feature type="domain" description="Pyrrolo-quinoline quinone repeat" evidence="2">
    <location>
        <begin position="52"/>
        <end position="160"/>
    </location>
</feature>
<dbReference type="InterPro" id="IPR011047">
    <property type="entry name" value="Quinoprotein_ADH-like_sf"/>
</dbReference>
<evidence type="ECO:0000259" key="2">
    <source>
        <dbReference type="Pfam" id="PF13360"/>
    </source>
</evidence>
<gene>
    <name evidence="3" type="ORF">KAK11_20640</name>
</gene>
<dbReference type="Pfam" id="PF13360">
    <property type="entry name" value="PQQ_2"/>
    <property type="match status" value="2"/>
</dbReference>
<keyword evidence="1" id="KW-0732">Signal</keyword>
<dbReference type="Proteomes" id="UP000672097">
    <property type="component" value="Unassembled WGS sequence"/>
</dbReference>
<comment type="caution">
    <text evidence="3">The sequence shown here is derived from an EMBL/GenBank/DDBJ whole genome shotgun (WGS) entry which is preliminary data.</text>
</comment>
<name>A0ABS5E2U2_9BURK</name>
<protein>
    <submittedName>
        <fullName evidence="3">PQQ-binding-like beta-propeller repeat protein</fullName>
    </submittedName>
</protein>
<dbReference type="SUPFAM" id="SSF50998">
    <property type="entry name" value="Quinoprotein alcohol dehydrogenase-like"/>
    <property type="match status" value="1"/>
</dbReference>
<dbReference type="RefSeq" id="WP_210811404.1">
    <property type="nucleotide sequence ID" value="NZ_JAGQDG010000009.1"/>
</dbReference>
<dbReference type="EMBL" id="JAGQDG010000009">
    <property type="protein sequence ID" value="MBQ0937745.1"/>
    <property type="molecule type" value="Genomic_DNA"/>
</dbReference>
<evidence type="ECO:0000313" key="3">
    <source>
        <dbReference type="EMBL" id="MBQ0937745.1"/>
    </source>
</evidence>
<dbReference type="PANTHER" id="PTHR34512:SF30">
    <property type="entry name" value="OUTER MEMBRANE PROTEIN ASSEMBLY FACTOR BAMB"/>
    <property type="match status" value="1"/>
</dbReference>
<feature type="signal peptide" evidence="1">
    <location>
        <begin position="1"/>
        <end position="27"/>
    </location>
</feature>
<dbReference type="Gene3D" id="2.40.128.630">
    <property type="match status" value="1"/>
</dbReference>
<proteinExistence type="predicted"/>
<dbReference type="Gene3D" id="2.130.10.10">
    <property type="entry name" value="YVTN repeat-like/Quinoprotein amine dehydrogenase"/>
    <property type="match status" value="1"/>
</dbReference>
<evidence type="ECO:0000256" key="1">
    <source>
        <dbReference type="SAM" id="SignalP"/>
    </source>
</evidence>
<sequence length="399" mass="42403">MKHVASTLSALTALALVCAVTAPSAQAATKERATDWATLNGNAAHTGYAAVSLNPANFSQAWQVRLDSTTGSFNIPATGGGRVYISNKPNSAIGILTTVNLSTGATEWTKTIAGAYTGGGYLHSIHSPAYAKGMVYVSTGGHTDAALWGFDVATGTQKFRAPISAQWETYYAPTPFGGSMYMNGGSYGGAYSFNARTGTQNWFASLPQYDEWTPAVDENYVYTYTTKLDVLDRKTGALAYSIADTGFDWRGYSVGCAPVLGGMSDIIVTQYNRLIAFDLNTRRLKWQAPISVNYSEMNQPSVADGRVFYANGGYLSVFNQADGSLLSTVPLQGTAESTVILTKTVGFISTSGGTYAFKRKDPTKTVWSTPAHGQLALSKEGILVIVSADGTVTGIKTRD</sequence>
<dbReference type="SMART" id="SM00564">
    <property type="entry name" value="PQQ"/>
    <property type="match status" value="4"/>
</dbReference>
<accession>A0ABS5E2U2</accession>
<keyword evidence="4" id="KW-1185">Reference proteome</keyword>
<dbReference type="InterPro" id="IPR015943">
    <property type="entry name" value="WD40/YVTN_repeat-like_dom_sf"/>
</dbReference>
<feature type="domain" description="Pyrrolo-quinoline quinone repeat" evidence="2">
    <location>
        <begin position="191"/>
        <end position="397"/>
    </location>
</feature>
<dbReference type="InterPro" id="IPR002372">
    <property type="entry name" value="PQQ_rpt_dom"/>
</dbReference>
<dbReference type="PANTHER" id="PTHR34512">
    <property type="entry name" value="CELL SURFACE PROTEIN"/>
    <property type="match status" value="1"/>
</dbReference>
<dbReference type="InterPro" id="IPR018391">
    <property type="entry name" value="PQQ_b-propeller_rpt"/>
</dbReference>